<dbReference type="AlphaFoldDB" id="U4UI12"/>
<sequence>MIGHLVHVNRPIFQASYHTLFISAYVQRSDRIVTSADSCPSDLVTHRFLVSYRRTSPYRVPRARILLVLDLNRNAVISAMSEIVWTKHGLLGSLMERI</sequence>
<dbReference type="EMBL" id="KB632364">
    <property type="protein sequence ID" value="ERL93619.1"/>
    <property type="molecule type" value="Genomic_DNA"/>
</dbReference>
<reference evidence="1 2" key="1">
    <citation type="journal article" date="2013" name="Genome Biol.">
        <title>Draft genome of the mountain pine beetle, Dendroctonus ponderosae Hopkins, a major forest pest.</title>
        <authorList>
            <person name="Keeling C.I."/>
            <person name="Yuen M.M."/>
            <person name="Liao N.Y."/>
            <person name="Docking T.R."/>
            <person name="Chan S.K."/>
            <person name="Taylor G.A."/>
            <person name="Palmquist D.L."/>
            <person name="Jackman S.D."/>
            <person name="Nguyen A."/>
            <person name="Li M."/>
            <person name="Henderson H."/>
            <person name="Janes J.K."/>
            <person name="Zhao Y."/>
            <person name="Pandoh P."/>
            <person name="Moore R."/>
            <person name="Sperling F.A."/>
            <person name="Huber D.P."/>
            <person name="Birol I."/>
            <person name="Jones S.J."/>
            <person name="Bohlmann J."/>
        </authorList>
    </citation>
    <scope>NUCLEOTIDE SEQUENCE</scope>
</reference>
<accession>U4UI12</accession>
<evidence type="ECO:0000313" key="1">
    <source>
        <dbReference type="EMBL" id="ERL93619.1"/>
    </source>
</evidence>
<gene>
    <name evidence="1" type="ORF">D910_10907</name>
</gene>
<dbReference type="Proteomes" id="UP000030742">
    <property type="component" value="Unassembled WGS sequence"/>
</dbReference>
<evidence type="ECO:0000313" key="2">
    <source>
        <dbReference type="Proteomes" id="UP000030742"/>
    </source>
</evidence>
<name>U4UI12_DENPD</name>
<proteinExistence type="predicted"/>
<organism evidence="1 2">
    <name type="scientific">Dendroctonus ponderosae</name>
    <name type="common">Mountain pine beetle</name>
    <dbReference type="NCBI Taxonomy" id="77166"/>
    <lineage>
        <taxon>Eukaryota</taxon>
        <taxon>Metazoa</taxon>
        <taxon>Ecdysozoa</taxon>
        <taxon>Arthropoda</taxon>
        <taxon>Hexapoda</taxon>
        <taxon>Insecta</taxon>
        <taxon>Pterygota</taxon>
        <taxon>Neoptera</taxon>
        <taxon>Endopterygota</taxon>
        <taxon>Coleoptera</taxon>
        <taxon>Polyphaga</taxon>
        <taxon>Cucujiformia</taxon>
        <taxon>Curculionidae</taxon>
        <taxon>Scolytinae</taxon>
        <taxon>Dendroctonus</taxon>
    </lineage>
</organism>
<protein>
    <submittedName>
        <fullName evidence="1">Uncharacterized protein</fullName>
    </submittedName>
</protein>